<evidence type="ECO:0000313" key="2">
    <source>
        <dbReference type="EMBL" id="MBB4631407.1"/>
    </source>
</evidence>
<protein>
    <submittedName>
        <fullName evidence="2">Uncharacterized protein</fullName>
    </submittedName>
</protein>
<organism evidence="2 3">
    <name type="scientific">Sphingosinicella soli</name>
    <dbReference type="NCBI Taxonomy" id="333708"/>
    <lineage>
        <taxon>Bacteria</taxon>
        <taxon>Pseudomonadati</taxon>
        <taxon>Pseudomonadota</taxon>
        <taxon>Alphaproteobacteria</taxon>
        <taxon>Sphingomonadales</taxon>
        <taxon>Sphingosinicellaceae</taxon>
        <taxon>Sphingosinicella</taxon>
    </lineage>
</organism>
<proteinExistence type="predicted"/>
<evidence type="ECO:0000256" key="1">
    <source>
        <dbReference type="SAM" id="Phobius"/>
    </source>
</evidence>
<sequence>MHMLHRVGRFFRITNGFEAGVIIYALALGAAMRGEAYLKTYPGGLGWALFAACLLAVLMAGAALVDGVRAANLELAVERRLRRVTRSARGLRG</sequence>
<evidence type="ECO:0000313" key="3">
    <source>
        <dbReference type="Proteomes" id="UP000566324"/>
    </source>
</evidence>
<dbReference type="Proteomes" id="UP000566324">
    <property type="component" value="Unassembled WGS sequence"/>
</dbReference>
<keyword evidence="3" id="KW-1185">Reference proteome</keyword>
<keyword evidence="1" id="KW-0472">Membrane</keyword>
<dbReference type="RefSeq" id="WP_341534138.1">
    <property type="nucleotide sequence ID" value="NZ_JACHNZ010000008.1"/>
</dbReference>
<keyword evidence="1" id="KW-1133">Transmembrane helix</keyword>
<feature type="transmembrane region" description="Helical" evidence="1">
    <location>
        <begin position="12"/>
        <end position="32"/>
    </location>
</feature>
<dbReference type="AlphaFoldDB" id="A0A7W7AZW2"/>
<reference evidence="2 3" key="1">
    <citation type="submission" date="2020-08" db="EMBL/GenBank/DDBJ databases">
        <title>Genomic Encyclopedia of Type Strains, Phase IV (KMG-IV): sequencing the most valuable type-strain genomes for metagenomic binning, comparative biology and taxonomic classification.</title>
        <authorList>
            <person name="Goeker M."/>
        </authorList>
    </citation>
    <scope>NUCLEOTIDE SEQUENCE [LARGE SCALE GENOMIC DNA]</scope>
    <source>
        <strain evidence="2 3">DSM 17328</strain>
    </source>
</reference>
<accession>A0A7W7AZW2</accession>
<name>A0A7W7AZW2_9SPHN</name>
<comment type="caution">
    <text evidence="2">The sequence shown here is derived from an EMBL/GenBank/DDBJ whole genome shotgun (WGS) entry which is preliminary data.</text>
</comment>
<gene>
    <name evidence="2" type="ORF">GGQ98_001015</name>
</gene>
<feature type="transmembrane region" description="Helical" evidence="1">
    <location>
        <begin position="44"/>
        <end position="65"/>
    </location>
</feature>
<keyword evidence="1" id="KW-0812">Transmembrane</keyword>
<dbReference type="EMBL" id="JACHNZ010000008">
    <property type="protein sequence ID" value="MBB4631407.1"/>
    <property type="molecule type" value="Genomic_DNA"/>
</dbReference>